<dbReference type="EMBL" id="NBII01000009">
    <property type="protein sequence ID" value="PAV15593.1"/>
    <property type="molecule type" value="Genomic_DNA"/>
</dbReference>
<dbReference type="AlphaFoldDB" id="A0A286U7N5"/>
<dbReference type="InterPro" id="IPR032675">
    <property type="entry name" value="LRR_dom_sf"/>
</dbReference>
<comment type="caution">
    <text evidence="1">The sequence shown here is derived from an EMBL/GenBank/DDBJ whole genome shotgun (WGS) entry which is preliminary data.</text>
</comment>
<organism evidence="1 2">
    <name type="scientific">Pyrrhoderma noxium</name>
    <dbReference type="NCBI Taxonomy" id="2282107"/>
    <lineage>
        <taxon>Eukaryota</taxon>
        <taxon>Fungi</taxon>
        <taxon>Dikarya</taxon>
        <taxon>Basidiomycota</taxon>
        <taxon>Agaricomycotina</taxon>
        <taxon>Agaricomycetes</taxon>
        <taxon>Hymenochaetales</taxon>
        <taxon>Hymenochaetaceae</taxon>
        <taxon>Pyrrhoderma</taxon>
    </lineage>
</organism>
<dbReference type="Proteomes" id="UP000217199">
    <property type="component" value="Unassembled WGS sequence"/>
</dbReference>
<evidence type="ECO:0000313" key="2">
    <source>
        <dbReference type="Proteomes" id="UP000217199"/>
    </source>
</evidence>
<name>A0A286U7N5_9AGAM</name>
<keyword evidence="2" id="KW-1185">Reference proteome</keyword>
<dbReference type="InParanoid" id="A0A286U7N5"/>
<dbReference type="SUPFAM" id="SSF52047">
    <property type="entry name" value="RNI-like"/>
    <property type="match status" value="1"/>
</dbReference>
<reference evidence="1 2" key="1">
    <citation type="journal article" date="2017" name="Mol. Ecol.">
        <title>Comparative and population genomic landscape of Phellinus noxius: A hypervariable fungus causing root rot in trees.</title>
        <authorList>
            <person name="Chung C.L."/>
            <person name="Lee T.J."/>
            <person name="Akiba M."/>
            <person name="Lee H.H."/>
            <person name="Kuo T.H."/>
            <person name="Liu D."/>
            <person name="Ke H.M."/>
            <person name="Yokoi T."/>
            <person name="Roa M.B."/>
            <person name="Lu M.J."/>
            <person name="Chang Y.Y."/>
            <person name="Ann P.J."/>
            <person name="Tsai J.N."/>
            <person name="Chen C.Y."/>
            <person name="Tzean S.S."/>
            <person name="Ota Y."/>
            <person name="Hattori T."/>
            <person name="Sahashi N."/>
            <person name="Liou R.F."/>
            <person name="Kikuchi T."/>
            <person name="Tsai I.J."/>
        </authorList>
    </citation>
    <scope>NUCLEOTIDE SEQUENCE [LARGE SCALE GENOMIC DNA]</scope>
    <source>
        <strain evidence="1 2">FFPRI411160</strain>
    </source>
</reference>
<dbReference type="OrthoDB" id="2724825at2759"/>
<sequence>MGFRIPPELIDQIIDHVPSDSGLKYQYELARFLRVSRLWCSLVQPKLYRSISITSNGVLLARTLKSNDRLAILVKELQIQPYCSLPRNQTEVGQTNTQICREILEMCPNVMGVVYRANRRDWECYLVRDALGNAKRLKRLRVVDAMDFFVGEEELLGTLGRWENIESLCLNGVSLSSRNRPGIGTSRTGNVTSQISCLNLRKLEVVGVELGENNLRTLSSVKAPIETFSISYLNTEFDGQEVLESLYSCLRNWSETLVKIHIEANEAVNLATSDFSFPSLPKVTHLYTRFAVDHPDNFRRIPKLASLYYGISPDEEHSTPEFLEALLEVLNSGSALNELTSLTLYRGCSIFFVTDHIQEVCLERNISFATRYN</sequence>
<dbReference type="Gene3D" id="3.80.10.10">
    <property type="entry name" value="Ribonuclease Inhibitor"/>
    <property type="match status" value="1"/>
</dbReference>
<evidence type="ECO:0000313" key="1">
    <source>
        <dbReference type="EMBL" id="PAV15593.1"/>
    </source>
</evidence>
<accession>A0A286U7N5</accession>
<gene>
    <name evidence="1" type="ORF">PNOK_0845100</name>
</gene>
<proteinExistence type="predicted"/>
<protein>
    <submittedName>
        <fullName evidence="1">Uncharacterized protein</fullName>
    </submittedName>
</protein>